<comment type="caution">
    <text evidence="8">The sequence shown here is derived from an EMBL/GenBank/DDBJ whole genome shotgun (WGS) entry which is preliminary data.</text>
</comment>
<reference evidence="9" key="1">
    <citation type="journal article" date="2019" name="Int. J. Syst. Evol. Microbiol.">
        <title>The Global Catalogue of Microorganisms (GCM) 10K type strain sequencing project: providing services to taxonomists for standard genome sequencing and annotation.</title>
        <authorList>
            <consortium name="The Broad Institute Genomics Platform"/>
            <consortium name="The Broad Institute Genome Sequencing Center for Infectious Disease"/>
            <person name="Wu L."/>
            <person name="Ma J."/>
        </authorList>
    </citation>
    <scope>NUCLEOTIDE SEQUENCE [LARGE SCALE GENOMIC DNA]</scope>
    <source>
        <strain evidence="9">XZYJ18</strain>
    </source>
</reference>
<evidence type="ECO:0000256" key="4">
    <source>
        <dbReference type="ARBA" id="ARBA00022763"/>
    </source>
</evidence>
<dbReference type="Proteomes" id="UP001596175">
    <property type="component" value="Unassembled WGS sequence"/>
</dbReference>
<evidence type="ECO:0000313" key="9">
    <source>
        <dbReference type="Proteomes" id="UP001596175"/>
    </source>
</evidence>
<proteinExistence type="predicted"/>
<dbReference type="GO" id="GO:0032259">
    <property type="term" value="P:methylation"/>
    <property type="evidence" value="ECO:0007669"/>
    <property type="project" value="UniProtKB-KW"/>
</dbReference>
<evidence type="ECO:0000256" key="3">
    <source>
        <dbReference type="ARBA" id="ARBA00022679"/>
    </source>
</evidence>
<dbReference type="InterPro" id="IPR001497">
    <property type="entry name" value="MethylDNA_cys_MeTrfase_AS"/>
</dbReference>
<dbReference type="RefSeq" id="WP_378022991.1">
    <property type="nucleotide sequence ID" value="NZ_JBHSKG010000012.1"/>
</dbReference>
<keyword evidence="4" id="KW-0227">DNA damage</keyword>
<dbReference type="GO" id="GO:0003908">
    <property type="term" value="F:methylated-DNA-[protein]-cysteine S-methyltransferase activity"/>
    <property type="evidence" value="ECO:0007669"/>
    <property type="project" value="UniProtKB-EC"/>
</dbReference>
<evidence type="ECO:0000259" key="7">
    <source>
        <dbReference type="Pfam" id="PF01035"/>
    </source>
</evidence>
<evidence type="ECO:0000313" key="8">
    <source>
        <dbReference type="EMBL" id="MFC5140828.1"/>
    </source>
</evidence>
<comment type="catalytic activity">
    <reaction evidence="6">
        <text>a 6-O-methyl-2'-deoxyguanosine in DNA + L-cysteinyl-[protein] = S-methyl-L-cysteinyl-[protein] + a 2'-deoxyguanosine in DNA</text>
        <dbReference type="Rhea" id="RHEA:24000"/>
        <dbReference type="Rhea" id="RHEA-COMP:10131"/>
        <dbReference type="Rhea" id="RHEA-COMP:10132"/>
        <dbReference type="Rhea" id="RHEA-COMP:11367"/>
        <dbReference type="Rhea" id="RHEA-COMP:11368"/>
        <dbReference type="ChEBI" id="CHEBI:29950"/>
        <dbReference type="ChEBI" id="CHEBI:82612"/>
        <dbReference type="ChEBI" id="CHEBI:85445"/>
        <dbReference type="ChEBI" id="CHEBI:85448"/>
        <dbReference type="EC" id="2.1.1.63"/>
    </reaction>
</comment>
<keyword evidence="3 8" id="KW-0808">Transferase</keyword>
<organism evidence="8 9">
    <name type="scientific">Actinomycetospora rhizophila</name>
    <dbReference type="NCBI Taxonomy" id="1416876"/>
    <lineage>
        <taxon>Bacteria</taxon>
        <taxon>Bacillati</taxon>
        <taxon>Actinomycetota</taxon>
        <taxon>Actinomycetes</taxon>
        <taxon>Pseudonocardiales</taxon>
        <taxon>Pseudonocardiaceae</taxon>
        <taxon>Actinomycetospora</taxon>
    </lineage>
</organism>
<dbReference type="PANTHER" id="PTHR10815:SF13">
    <property type="entry name" value="METHYLATED-DNA--PROTEIN-CYSTEINE METHYLTRANSFERASE"/>
    <property type="match status" value="1"/>
</dbReference>
<comment type="catalytic activity">
    <reaction evidence="1">
        <text>a 4-O-methyl-thymidine in DNA + L-cysteinyl-[protein] = a thymidine in DNA + S-methyl-L-cysteinyl-[protein]</text>
        <dbReference type="Rhea" id="RHEA:53428"/>
        <dbReference type="Rhea" id="RHEA-COMP:10131"/>
        <dbReference type="Rhea" id="RHEA-COMP:10132"/>
        <dbReference type="Rhea" id="RHEA-COMP:13555"/>
        <dbReference type="Rhea" id="RHEA-COMP:13556"/>
        <dbReference type="ChEBI" id="CHEBI:29950"/>
        <dbReference type="ChEBI" id="CHEBI:82612"/>
        <dbReference type="ChEBI" id="CHEBI:137386"/>
        <dbReference type="ChEBI" id="CHEBI:137387"/>
        <dbReference type="EC" id="2.1.1.63"/>
    </reaction>
</comment>
<evidence type="ECO:0000256" key="5">
    <source>
        <dbReference type="ARBA" id="ARBA00023204"/>
    </source>
</evidence>
<keyword evidence="2 8" id="KW-0489">Methyltransferase</keyword>
<dbReference type="InterPro" id="IPR036388">
    <property type="entry name" value="WH-like_DNA-bd_sf"/>
</dbReference>
<evidence type="ECO:0000256" key="1">
    <source>
        <dbReference type="ARBA" id="ARBA00001286"/>
    </source>
</evidence>
<gene>
    <name evidence="8" type="ORF">ACFPK1_21515</name>
</gene>
<dbReference type="Gene3D" id="1.10.10.10">
    <property type="entry name" value="Winged helix-like DNA-binding domain superfamily/Winged helix DNA-binding domain"/>
    <property type="match status" value="1"/>
</dbReference>
<dbReference type="EC" id="2.1.1.63" evidence="8"/>
<keyword evidence="9" id="KW-1185">Reference proteome</keyword>
<dbReference type="InterPro" id="IPR036217">
    <property type="entry name" value="MethylDNA_cys_MeTrfase_DNAb"/>
</dbReference>
<sequence length="167" mass="17322">MSAHATVPTLLGPFTAVVDDDGAVLASGWTADLDGLLALVHVDIRPADPARRADLGAVTAAVTAFHAGDPGPAAAVPVRQISGPAMTAIWERLRAVPPGVPTTYGELAAAAGHPRGHRLAARACVRNAATLFVPCHRVVRRGGGLGGYRWGLEIKDRLIAMEKSWGT</sequence>
<dbReference type="PROSITE" id="PS00374">
    <property type="entry name" value="MGMT"/>
    <property type="match status" value="1"/>
</dbReference>
<dbReference type="EMBL" id="JBHSKG010000012">
    <property type="protein sequence ID" value="MFC5140828.1"/>
    <property type="molecule type" value="Genomic_DNA"/>
</dbReference>
<dbReference type="SUPFAM" id="SSF46767">
    <property type="entry name" value="Methylated DNA-protein cysteine methyltransferase, C-terminal domain"/>
    <property type="match status" value="1"/>
</dbReference>
<protein>
    <submittedName>
        <fullName evidence="8">Methylated-DNA--[protein]-cysteine S-methyltransferase</fullName>
        <ecNumber evidence="8">2.1.1.63</ecNumber>
    </submittedName>
</protein>
<dbReference type="InterPro" id="IPR014048">
    <property type="entry name" value="MethylDNA_cys_MeTrfase_DNA-bd"/>
</dbReference>
<dbReference type="PANTHER" id="PTHR10815">
    <property type="entry name" value="METHYLATED-DNA--PROTEIN-CYSTEINE METHYLTRANSFERASE"/>
    <property type="match status" value="1"/>
</dbReference>
<evidence type="ECO:0000256" key="2">
    <source>
        <dbReference type="ARBA" id="ARBA00022603"/>
    </source>
</evidence>
<dbReference type="NCBIfam" id="TIGR00589">
    <property type="entry name" value="ogt"/>
    <property type="match status" value="1"/>
</dbReference>
<dbReference type="CDD" id="cd06445">
    <property type="entry name" value="ATase"/>
    <property type="match status" value="1"/>
</dbReference>
<evidence type="ECO:0000256" key="6">
    <source>
        <dbReference type="ARBA" id="ARBA00049348"/>
    </source>
</evidence>
<name>A0ABV9ZH50_9PSEU</name>
<feature type="domain" description="Methylated-DNA-[protein]-cysteine S-methyltransferase DNA binding" evidence="7">
    <location>
        <begin position="87"/>
        <end position="163"/>
    </location>
</feature>
<dbReference type="Pfam" id="PF01035">
    <property type="entry name" value="DNA_binding_1"/>
    <property type="match status" value="1"/>
</dbReference>
<keyword evidence="5" id="KW-0234">DNA repair</keyword>
<accession>A0ABV9ZH50</accession>